<dbReference type="InterPro" id="IPR011014">
    <property type="entry name" value="MscS_channel_TM-2"/>
</dbReference>
<evidence type="ECO:0000256" key="7">
    <source>
        <dbReference type="SAM" id="Phobius"/>
    </source>
</evidence>
<evidence type="ECO:0000313" key="9">
    <source>
        <dbReference type="EMBL" id="OLU47131.1"/>
    </source>
</evidence>
<name>A0A1Q9YN56_9FIRM</name>
<dbReference type="InterPro" id="IPR006685">
    <property type="entry name" value="MscS_channel_2nd"/>
</dbReference>
<feature type="domain" description="Mechanosensitive ion channel MscS" evidence="8">
    <location>
        <begin position="97"/>
        <end position="162"/>
    </location>
</feature>
<dbReference type="GO" id="GO:0016020">
    <property type="term" value="C:membrane"/>
    <property type="evidence" value="ECO:0007669"/>
    <property type="project" value="UniProtKB-SubCell"/>
</dbReference>
<dbReference type="Proteomes" id="UP000186758">
    <property type="component" value="Unassembled WGS sequence"/>
</dbReference>
<evidence type="ECO:0000313" key="10">
    <source>
        <dbReference type="Proteomes" id="UP000186758"/>
    </source>
</evidence>
<dbReference type="Gene3D" id="1.10.287.1260">
    <property type="match status" value="1"/>
</dbReference>
<dbReference type="SUPFAM" id="SSF82861">
    <property type="entry name" value="Mechanosensitive channel protein MscS (YggB), transmembrane region"/>
    <property type="match status" value="1"/>
</dbReference>
<dbReference type="AlphaFoldDB" id="A0A1Q9YN56"/>
<dbReference type="RefSeq" id="WP_075884618.1">
    <property type="nucleotide sequence ID" value="NZ_CAORWK010000002.1"/>
</dbReference>
<proteinExistence type="inferred from homology"/>
<evidence type="ECO:0000256" key="4">
    <source>
        <dbReference type="ARBA" id="ARBA00022989"/>
    </source>
</evidence>
<dbReference type="EMBL" id="MPJZ01000010">
    <property type="protein sequence ID" value="OLU47131.1"/>
    <property type="molecule type" value="Genomic_DNA"/>
</dbReference>
<dbReference type="GO" id="GO:0055085">
    <property type="term" value="P:transmembrane transport"/>
    <property type="evidence" value="ECO:0007669"/>
    <property type="project" value="InterPro"/>
</dbReference>
<organism evidence="9 10">
    <name type="scientific">Faecalibaculum rodentium</name>
    <dbReference type="NCBI Taxonomy" id="1702221"/>
    <lineage>
        <taxon>Bacteria</taxon>
        <taxon>Bacillati</taxon>
        <taxon>Bacillota</taxon>
        <taxon>Erysipelotrichia</taxon>
        <taxon>Erysipelotrichales</taxon>
        <taxon>Erysipelotrichaceae</taxon>
        <taxon>Faecalibaculum</taxon>
    </lineage>
</organism>
<evidence type="ECO:0000256" key="3">
    <source>
        <dbReference type="ARBA" id="ARBA00022692"/>
    </source>
</evidence>
<keyword evidence="5 7" id="KW-0472">Membrane</keyword>
<dbReference type="PANTHER" id="PTHR30566">
    <property type="entry name" value="YNAI-RELATED MECHANOSENSITIVE ION CHANNEL"/>
    <property type="match status" value="1"/>
</dbReference>
<dbReference type="InterPro" id="IPR023408">
    <property type="entry name" value="MscS_beta-dom_sf"/>
</dbReference>
<gene>
    <name evidence="9" type="ORF">BO223_01245</name>
</gene>
<comment type="subcellular location">
    <subcellularLocation>
        <location evidence="1">Membrane</location>
        <topology evidence="1">Multi-pass membrane protein</topology>
    </subcellularLocation>
</comment>
<feature type="region of interest" description="Disordered" evidence="6">
    <location>
        <begin position="245"/>
        <end position="286"/>
    </location>
</feature>
<reference evidence="9 10" key="1">
    <citation type="submission" date="2016-11" db="EMBL/GenBank/DDBJ databases">
        <title>Description of two novel members of the family Erysipelotrichaceae: Ileibacterium lipovorans gen. nov., sp. nov. and Dubosiella newyorkensis, gen. nov., sp. nov.</title>
        <authorList>
            <person name="Cox L.M."/>
            <person name="Sohn J."/>
            <person name="Tyrrell K.L."/>
            <person name="Citron D.M."/>
            <person name="Lawson P.A."/>
            <person name="Patel N.B."/>
            <person name="Iizumi T."/>
            <person name="Perez-Perez G.I."/>
            <person name="Goldstein E.J."/>
            <person name="Blaser M.J."/>
        </authorList>
    </citation>
    <scope>NUCLEOTIDE SEQUENCE [LARGE SCALE GENOMIC DNA]</scope>
    <source>
        <strain evidence="9 10">NYU-BL-K8</strain>
    </source>
</reference>
<evidence type="ECO:0000256" key="6">
    <source>
        <dbReference type="SAM" id="MobiDB-lite"/>
    </source>
</evidence>
<protein>
    <recommendedName>
        <fullName evidence="8">Mechanosensitive ion channel MscS domain-containing protein</fullName>
    </recommendedName>
</protein>
<comment type="caution">
    <text evidence="9">The sequence shown here is derived from an EMBL/GenBank/DDBJ whole genome shotgun (WGS) entry which is preliminary data.</text>
</comment>
<feature type="transmembrane region" description="Helical" evidence="7">
    <location>
        <begin position="47"/>
        <end position="67"/>
    </location>
</feature>
<dbReference type="InterPro" id="IPR010920">
    <property type="entry name" value="LSM_dom_sf"/>
</dbReference>
<keyword evidence="3 7" id="KW-0812">Transmembrane</keyword>
<evidence type="ECO:0000256" key="1">
    <source>
        <dbReference type="ARBA" id="ARBA00004141"/>
    </source>
</evidence>
<keyword evidence="4 7" id="KW-1133">Transmembrane helix</keyword>
<dbReference type="PANTHER" id="PTHR30566:SF5">
    <property type="entry name" value="MECHANOSENSITIVE ION CHANNEL PROTEIN 1, MITOCHONDRIAL-RELATED"/>
    <property type="match status" value="1"/>
</dbReference>
<evidence type="ECO:0000259" key="8">
    <source>
        <dbReference type="Pfam" id="PF00924"/>
    </source>
</evidence>
<sequence>MTLHIDWQKLGTSLWLPVLEIAAGLFLGPLVKRMILRMARTVPNKGVLTFLASLVNVLIIGLTFLLAMEQLGFKMSGTLSLLSAVGLGMTLALKDNMANVAGGLQILLTKPFAVGDYISVGKHQGKVSSIELMYTTIRTNGSKEVIIPNSVLVNDLIVNWSKDPLMHLTVHLHFPLPGNVQAGLEQARVIAGRCPQMIPGEEVQVWCSSLHKNQAKLAVSVPIRGQDVKPARRWLMTQLSVLTDRHDQGEGSVASGLPPAPAEPDRVSAPAAGTTPQEETQNEKAG</sequence>
<comment type="similarity">
    <text evidence="2">Belongs to the MscS (TC 1.A.23) family.</text>
</comment>
<evidence type="ECO:0000256" key="2">
    <source>
        <dbReference type="ARBA" id="ARBA00008017"/>
    </source>
</evidence>
<dbReference type="Pfam" id="PF00924">
    <property type="entry name" value="MS_channel_2nd"/>
    <property type="match status" value="1"/>
</dbReference>
<dbReference type="Gene3D" id="2.30.30.60">
    <property type="match status" value="1"/>
</dbReference>
<dbReference type="SUPFAM" id="SSF50182">
    <property type="entry name" value="Sm-like ribonucleoproteins"/>
    <property type="match status" value="1"/>
</dbReference>
<feature type="transmembrane region" description="Helical" evidence="7">
    <location>
        <begin position="14"/>
        <end position="35"/>
    </location>
</feature>
<accession>A0A1Q9YN56</accession>
<evidence type="ECO:0000256" key="5">
    <source>
        <dbReference type="ARBA" id="ARBA00023136"/>
    </source>
</evidence>